<comment type="caution">
    <text evidence="8">The sequence shown here is derived from an EMBL/GenBank/DDBJ whole genome shotgun (WGS) entry which is preliminary data.</text>
</comment>
<keyword evidence="2 4" id="KW-0479">Metal-binding</keyword>
<dbReference type="RefSeq" id="WP_302036303.1">
    <property type="nucleotide sequence ID" value="NZ_JAUKPO010000002.1"/>
</dbReference>
<dbReference type="Pfam" id="PF00034">
    <property type="entry name" value="Cytochrom_C"/>
    <property type="match status" value="1"/>
</dbReference>
<dbReference type="PANTHER" id="PTHR33546:SF1">
    <property type="entry name" value="LARGE, MULTIFUNCTIONAL SECRETED PROTEIN"/>
    <property type="match status" value="1"/>
</dbReference>
<evidence type="ECO:0000259" key="7">
    <source>
        <dbReference type="PROSITE" id="PS51007"/>
    </source>
</evidence>
<reference evidence="8" key="1">
    <citation type="submission" date="2023-07" db="EMBL/GenBank/DDBJ databases">
        <title>The genome sequence of Rhodocytophaga aerolata KACC 12507.</title>
        <authorList>
            <person name="Zhang X."/>
        </authorList>
    </citation>
    <scope>NUCLEOTIDE SEQUENCE</scope>
    <source>
        <strain evidence="8">KACC 12507</strain>
    </source>
</reference>
<evidence type="ECO:0000313" key="9">
    <source>
        <dbReference type="Proteomes" id="UP001168528"/>
    </source>
</evidence>
<dbReference type="PROSITE" id="PS51257">
    <property type="entry name" value="PROKAR_LIPOPROTEIN"/>
    <property type="match status" value="1"/>
</dbReference>
<sequence length="914" mass="101139">MFRNYLSFKVVVAVAILGLAGTSCDSEKNTKESTVQSNTTGNPKIDKIKSMEGFRIEHLYSPSENEQGSWVAMTFDDKGRMITSDQYGALYRLQLPPVGDSSKPKVERLAIGQVQPGDTTSKVGMGYAQGLLYAFNSLFVMVNSRGSAERENKEFDKLSGLYRLEDTDGNDQFDKVTLLKQLKGEGEHGPHSIKLSPDGKSLYVIAGNHTDVPKMDAYRLPTNWQEDNIFPLIKDPRGHANDRYAPGGWIAKVDPNTNNWELISAGFRNAFDIAFDERGELFAYDADMEWDFGMPWYRPTRINHVTSGSEFGWRTGNSKWSPAYPDNLPAIIDIGQGSPTSLEHGKTSNFPDKYKKSLYAFDWSFGIIYAIQIDPKGASYTAKAEEFISGSPLPLTDGTFGPDGTMYFLTGGRRLDSDLYRVSYGNAKDQKKVELVANKAATADINKETKLRRSLEQYHGKPQKGAVDAAWPNLKHDDRHIRYAARIAIEHQPVSEWQQRALNEKDPQTLIGASIALARQGKKDVKNQLLTSLTTIDYGKLSESQQIDLLRAFELVFARMGKPDGAAKDKVVAYLNPHYPAKTNALNRSLAKVLVHIEAPGAVEKTVALMENAKDDQGEKLASNSQDLILRNPQYGMDIAGMLSKVPPAQQTYLATVLSQAKTGWTPELQDKYFAWFKNAFGYKGGVSYVGFINKARMMALSNVPKAQVARYDTLSGGSMLSSSGNDLAMGAPMPKGPGKRWTVEEATAVVDSGLANRNFEQGKAMFAATRCITCHTMRGEGGNMGPDLTQLGTRFSTKNMLEHIIDPNKEVSDQYASTVFTMKDGSSVLGRLTNEDQEKYYISQNPFAPDVIREIPKNQVVNTKLSRISLMMPGLINRLNGEELKDLMAYLMSGANKEHQVYKGNGQAAASTK</sequence>
<dbReference type="SUPFAM" id="SSF50952">
    <property type="entry name" value="Soluble quinoprotein glucose dehydrogenase"/>
    <property type="match status" value="1"/>
</dbReference>
<evidence type="ECO:0000256" key="1">
    <source>
        <dbReference type="ARBA" id="ARBA00022617"/>
    </source>
</evidence>
<dbReference type="NCBIfam" id="TIGR02603">
    <property type="entry name" value="CxxCH_TIGR02603"/>
    <property type="match status" value="1"/>
</dbReference>
<evidence type="ECO:0000256" key="3">
    <source>
        <dbReference type="ARBA" id="ARBA00023004"/>
    </source>
</evidence>
<keyword evidence="1 4" id="KW-0349">Heme</keyword>
<dbReference type="InterPro" id="IPR036909">
    <property type="entry name" value="Cyt_c-like_dom_sf"/>
</dbReference>
<dbReference type="InterPro" id="IPR013427">
    <property type="entry name" value="Haem-bd_dom_put"/>
</dbReference>
<evidence type="ECO:0000256" key="6">
    <source>
        <dbReference type="SAM" id="SignalP"/>
    </source>
</evidence>
<keyword evidence="9" id="KW-1185">Reference proteome</keyword>
<gene>
    <name evidence="8" type="ORF">Q0590_04505</name>
</gene>
<feature type="compositionally biased region" description="Polar residues" evidence="5">
    <location>
        <begin position="32"/>
        <end position="42"/>
    </location>
</feature>
<feature type="signal peptide" evidence="6">
    <location>
        <begin position="1"/>
        <end position="25"/>
    </location>
</feature>
<keyword evidence="6" id="KW-0732">Signal</keyword>
<dbReference type="Proteomes" id="UP001168528">
    <property type="component" value="Unassembled WGS sequence"/>
</dbReference>
<name>A0ABT8R2N7_9BACT</name>
<dbReference type="SUPFAM" id="SSF46626">
    <property type="entry name" value="Cytochrome c"/>
    <property type="match status" value="1"/>
</dbReference>
<evidence type="ECO:0000256" key="4">
    <source>
        <dbReference type="PROSITE-ProRule" id="PRU00433"/>
    </source>
</evidence>
<evidence type="ECO:0000256" key="5">
    <source>
        <dbReference type="SAM" id="MobiDB-lite"/>
    </source>
</evidence>
<feature type="domain" description="Cytochrome c" evidence="7">
    <location>
        <begin position="758"/>
        <end position="896"/>
    </location>
</feature>
<dbReference type="InterPro" id="IPR009056">
    <property type="entry name" value="Cyt_c-like_dom"/>
</dbReference>
<organism evidence="8 9">
    <name type="scientific">Rhodocytophaga aerolata</name>
    <dbReference type="NCBI Taxonomy" id="455078"/>
    <lineage>
        <taxon>Bacteria</taxon>
        <taxon>Pseudomonadati</taxon>
        <taxon>Bacteroidota</taxon>
        <taxon>Cytophagia</taxon>
        <taxon>Cytophagales</taxon>
        <taxon>Rhodocytophagaceae</taxon>
        <taxon>Rhodocytophaga</taxon>
    </lineage>
</organism>
<dbReference type="InterPro" id="IPR011042">
    <property type="entry name" value="6-blade_b-propeller_TolB-like"/>
</dbReference>
<proteinExistence type="predicted"/>
<accession>A0ABT8R2N7</accession>
<dbReference type="PROSITE" id="PS51007">
    <property type="entry name" value="CYTC"/>
    <property type="match status" value="1"/>
</dbReference>
<dbReference type="PANTHER" id="PTHR33546">
    <property type="entry name" value="LARGE, MULTIFUNCTIONAL SECRETED PROTEIN-RELATED"/>
    <property type="match status" value="1"/>
</dbReference>
<feature type="chain" id="PRO_5046077199" evidence="6">
    <location>
        <begin position="26"/>
        <end position="914"/>
    </location>
</feature>
<dbReference type="InterPro" id="IPR011041">
    <property type="entry name" value="Quinoprot_gluc/sorb_DH_b-prop"/>
</dbReference>
<evidence type="ECO:0000256" key="2">
    <source>
        <dbReference type="ARBA" id="ARBA00022723"/>
    </source>
</evidence>
<keyword evidence="3 4" id="KW-0408">Iron</keyword>
<feature type="region of interest" description="Disordered" evidence="5">
    <location>
        <begin position="25"/>
        <end position="46"/>
    </location>
</feature>
<dbReference type="EMBL" id="JAUKPO010000002">
    <property type="protein sequence ID" value="MDO1445498.1"/>
    <property type="molecule type" value="Genomic_DNA"/>
</dbReference>
<dbReference type="Gene3D" id="1.10.760.10">
    <property type="entry name" value="Cytochrome c-like domain"/>
    <property type="match status" value="1"/>
</dbReference>
<protein>
    <submittedName>
        <fullName evidence="8">C-type cytochrome</fullName>
    </submittedName>
</protein>
<evidence type="ECO:0000313" key="8">
    <source>
        <dbReference type="EMBL" id="MDO1445498.1"/>
    </source>
</evidence>
<dbReference type="Gene3D" id="2.120.10.30">
    <property type="entry name" value="TolB, C-terminal domain"/>
    <property type="match status" value="1"/>
</dbReference>